<dbReference type="CDD" id="cd14014">
    <property type="entry name" value="STKc_PknB_like"/>
    <property type="match status" value="1"/>
</dbReference>
<gene>
    <name evidence="11" type="ORF">GCM10010531_00560</name>
</gene>
<dbReference type="EMBL" id="BAAAVV010000001">
    <property type="protein sequence ID" value="GAA3153509.1"/>
    <property type="molecule type" value="Genomic_DNA"/>
</dbReference>
<keyword evidence="9" id="KW-1133">Transmembrane helix</keyword>
<organism evidence="11 12">
    <name type="scientific">Blastococcus jejuensis</name>
    <dbReference type="NCBI Taxonomy" id="351224"/>
    <lineage>
        <taxon>Bacteria</taxon>
        <taxon>Bacillati</taxon>
        <taxon>Actinomycetota</taxon>
        <taxon>Actinomycetes</taxon>
        <taxon>Geodermatophilales</taxon>
        <taxon>Geodermatophilaceae</taxon>
        <taxon>Blastococcus</taxon>
    </lineage>
</organism>
<dbReference type="InterPro" id="IPR017441">
    <property type="entry name" value="Protein_kinase_ATP_BS"/>
</dbReference>
<dbReference type="SUPFAM" id="SSF56112">
    <property type="entry name" value="Protein kinase-like (PK-like)"/>
    <property type="match status" value="1"/>
</dbReference>
<feature type="domain" description="Protein kinase" evidence="10">
    <location>
        <begin position="15"/>
        <end position="291"/>
    </location>
</feature>
<keyword evidence="5" id="KW-0418">Kinase</keyword>
<protein>
    <recommendedName>
        <fullName evidence="1">non-specific serine/threonine protein kinase</fullName>
        <ecNumber evidence="1">2.7.11.1</ecNumber>
    </recommendedName>
</protein>
<evidence type="ECO:0000256" key="2">
    <source>
        <dbReference type="ARBA" id="ARBA00022527"/>
    </source>
</evidence>
<dbReference type="InterPro" id="IPR011009">
    <property type="entry name" value="Kinase-like_dom_sf"/>
</dbReference>
<evidence type="ECO:0000259" key="10">
    <source>
        <dbReference type="PROSITE" id="PS50011"/>
    </source>
</evidence>
<name>A0ABP6NMR8_9ACTN</name>
<comment type="caution">
    <text evidence="11">The sequence shown here is derived from an EMBL/GenBank/DDBJ whole genome shotgun (WGS) entry which is preliminary data.</text>
</comment>
<evidence type="ECO:0000256" key="9">
    <source>
        <dbReference type="SAM" id="Phobius"/>
    </source>
</evidence>
<reference evidence="12" key="1">
    <citation type="journal article" date="2019" name="Int. J. Syst. Evol. Microbiol.">
        <title>The Global Catalogue of Microorganisms (GCM) 10K type strain sequencing project: providing services to taxonomists for standard genome sequencing and annotation.</title>
        <authorList>
            <consortium name="The Broad Institute Genomics Platform"/>
            <consortium name="The Broad Institute Genome Sequencing Center for Infectious Disease"/>
            <person name="Wu L."/>
            <person name="Ma J."/>
        </authorList>
    </citation>
    <scope>NUCLEOTIDE SEQUENCE [LARGE SCALE GENOMIC DNA]</scope>
    <source>
        <strain evidence="12">JCM 15614</strain>
    </source>
</reference>
<dbReference type="InterPro" id="IPR000719">
    <property type="entry name" value="Prot_kinase_dom"/>
</dbReference>
<keyword evidence="3" id="KW-0808">Transferase</keyword>
<keyword evidence="6 7" id="KW-0067">ATP-binding</keyword>
<evidence type="ECO:0000256" key="6">
    <source>
        <dbReference type="ARBA" id="ARBA00022840"/>
    </source>
</evidence>
<evidence type="ECO:0000256" key="8">
    <source>
        <dbReference type="SAM" id="MobiDB-lite"/>
    </source>
</evidence>
<evidence type="ECO:0000256" key="4">
    <source>
        <dbReference type="ARBA" id="ARBA00022741"/>
    </source>
</evidence>
<dbReference type="SMART" id="SM00220">
    <property type="entry name" value="S_TKc"/>
    <property type="match status" value="1"/>
</dbReference>
<dbReference type="PANTHER" id="PTHR43289">
    <property type="entry name" value="MITOGEN-ACTIVATED PROTEIN KINASE KINASE KINASE 20-RELATED"/>
    <property type="match status" value="1"/>
</dbReference>
<dbReference type="PROSITE" id="PS50011">
    <property type="entry name" value="PROTEIN_KINASE_DOM"/>
    <property type="match status" value="1"/>
</dbReference>
<dbReference type="PANTHER" id="PTHR43289:SF6">
    <property type="entry name" value="SERINE_THREONINE-PROTEIN KINASE NEKL-3"/>
    <property type="match status" value="1"/>
</dbReference>
<keyword evidence="2" id="KW-0723">Serine/threonine-protein kinase</keyword>
<keyword evidence="12" id="KW-1185">Reference proteome</keyword>
<dbReference type="PROSITE" id="PS00107">
    <property type="entry name" value="PROTEIN_KINASE_ATP"/>
    <property type="match status" value="1"/>
</dbReference>
<keyword evidence="9" id="KW-0812">Transmembrane</keyword>
<sequence length="547" mass="57734">MTPGADQPVETFGPYRVLGVLGNGGMGRVLRAYDAEHEREVALKVLHPQWAQDESYRSRFRREAQIAARLNEPHVIPIHRYGEIDGQLFLDMRLVEGENLDSLLRRLGPMDPARAVDLVCQVSHALDAAHSRGLVHRDVKPSNVLLVPRMDGADLTTSAAGDDFAYLADFGIARVADEGGGPALTATGTAVGSTEYMAPERFGSAAPDARSDVYSLASVLFELLTGQRPFMAGDPLALMYAHLHQEPERPSRLRPSLPPALDDVVGKGMAKDPAGRWQTAGQFAAAARAALTASGVPVPRDDAATTVGPVPDDGARAATRPEQVSPGPGVPAPPTLIGATPPSGPLAQAPPAARPRWAARAPWIVAAAALAAVVLLTALLVVLDGRADDARAGASDAAERLVALGLPEALDRQACTVGTPGEGELYTLSCPAAGQPEGFPTVTYTAYTGDGAQTAVADSIERFGLAELDDVYACGGSDRPEGWVQLEDFDGNAVGRLSCTVDDDGDPQLRWYWDDLGTLGFAELRGGGTDALSALRSWWTDHADRDL</sequence>
<feature type="transmembrane region" description="Helical" evidence="9">
    <location>
        <begin position="363"/>
        <end position="383"/>
    </location>
</feature>
<keyword evidence="4 7" id="KW-0547">Nucleotide-binding</keyword>
<evidence type="ECO:0000256" key="5">
    <source>
        <dbReference type="ARBA" id="ARBA00022777"/>
    </source>
</evidence>
<dbReference type="Gene3D" id="1.10.510.10">
    <property type="entry name" value="Transferase(Phosphotransferase) domain 1"/>
    <property type="match status" value="1"/>
</dbReference>
<dbReference type="Proteomes" id="UP001499924">
    <property type="component" value="Unassembled WGS sequence"/>
</dbReference>
<evidence type="ECO:0000313" key="12">
    <source>
        <dbReference type="Proteomes" id="UP001499924"/>
    </source>
</evidence>
<evidence type="ECO:0000313" key="11">
    <source>
        <dbReference type="EMBL" id="GAA3153509.1"/>
    </source>
</evidence>
<feature type="binding site" evidence="7">
    <location>
        <position position="44"/>
    </location>
    <ligand>
        <name>ATP</name>
        <dbReference type="ChEBI" id="CHEBI:30616"/>
    </ligand>
</feature>
<dbReference type="Pfam" id="PF00069">
    <property type="entry name" value="Pkinase"/>
    <property type="match status" value="1"/>
</dbReference>
<proteinExistence type="predicted"/>
<dbReference type="PROSITE" id="PS00108">
    <property type="entry name" value="PROTEIN_KINASE_ST"/>
    <property type="match status" value="1"/>
</dbReference>
<evidence type="ECO:0000256" key="3">
    <source>
        <dbReference type="ARBA" id="ARBA00022679"/>
    </source>
</evidence>
<dbReference type="InterPro" id="IPR008271">
    <property type="entry name" value="Ser/Thr_kinase_AS"/>
</dbReference>
<accession>A0ABP6NMR8</accession>
<dbReference type="RefSeq" id="WP_344686478.1">
    <property type="nucleotide sequence ID" value="NZ_BAAAVV010000001.1"/>
</dbReference>
<dbReference type="EC" id="2.7.11.1" evidence="1"/>
<evidence type="ECO:0000256" key="1">
    <source>
        <dbReference type="ARBA" id="ARBA00012513"/>
    </source>
</evidence>
<evidence type="ECO:0000256" key="7">
    <source>
        <dbReference type="PROSITE-ProRule" id="PRU10141"/>
    </source>
</evidence>
<keyword evidence="9" id="KW-0472">Membrane</keyword>
<dbReference type="Gene3D" id="3.30.200.20">
    <property type="entry name" value="Phosphorylase Kinase, domain 1"/>
    <property type="match status" value="1"/>
</dbReference>
<feature type="region of interest" description="Disordered" evidence="8">
    <location>
        <begin position="297"/>
        <end position="351"/>
    </location>
</feature>